<gene>
    <name evidence="1" type="ORF">PAPOLLO_LOCUS5224</name>
</gene>
<evidence type="ECO:0000313" key="1">
    <source>
        <dbReference type="EMBL" id="CAG4955072.1"/>
    </source>
</evidence>
<dbReference type="AlphaFoldDB" id="A0A8S3WDT8"/>
<dbReference type="EMBL" id="CAJQZP010000295">
    <property type="protein sequence ID" value="CAG4955072.1"/>
    <property type="molecule type" value="Genomic_DNA"/>
</dbReference>
<evidence type="ECO:0000313" key="2">
    <source>
        <dbReference type="Proteomes" id="UP000691718"/>
    </source>
</evidence>
<dbReference type="OrthoDB" id="6926135at2759"/>
<proteinExistence type="predicted"/>
<name>A0A8S3WDT8_PARAO</name>
<dbReference type="Proteomes" id="UP000691718">
    <property type="component" value="Unassembled WGS sequence"/>
</dbReference>
<protein>
    <submittedName>
        <fullName evidence="1">(apollo) hypothetical protein</fullName>
    </submittedName>
</protein>
<organism evidence="1 2">
    <name type="scientific">Parnassius apollo</name>
    <name type="common">Apollo butterfly</name>
    <name type="synonym">Papilio apollo</name>
    <dbReference type="NCBI Taxonomy" id="110799"/>
    <lineage>
        <taxon>Eukaryota</taxon>
        <taxon>Metazoa</taxon>
        <taxon>Ecdysozoa</taxon>
        <taxon>Arthropoda</taxon>
        <taxon>Hexapoda</taxon>
        <taxon>Insecta</taxon>
        <taxon>Pterygota</taxon>
        <taxon>Neoptera</taxon>
        <taxon>Endopterygota</taxon>
        <taxon>Lepidoptera</taxon>
        <taxon>Glossata</taxon>
        <taxon>Ditrysia</taxon>
        <taxon>Papilionoidea</taxon>
        <taxon>Papilionidae</taxon>
        <taxon>Parnassiinae</taxon>
        <taxon>Parnassini</taxon>
        <taxon>Parnassius</taxon>
        <taxon>Parnassius</taxon>
    </lineage>
</organism>
<keyword evidence="2" id="KW-1185">Reference proteome</keyword>
<accession>A0A8S3WDT8</accession>
<reference evidence="1" key="1">
    <citation type="submission" date="2021-04" db="EMBL/GenBank/DDBJ databases">
        <authorList>
            <person name="Tunstrom K."/>
        </authorList>
    </citation>
    <scope>NUCLEOTIDE SEQUENCE</scope>
</reference>
<sequence>MSETPSLLLSPTTTADIMPILFSSDDEEEPLVMAIVHSNLEGSNEVVSSVANENLNNISVSSQSVRSAKLPSPDLDAILSLGSDDSVQDPHWVPPSEKINRRLSVSDSEDEVPLLLLRTSEPSSLENILPTDEDIEHHFRSKENVVQLNRKARVLGKSYLGFKKSDNGKYKPCVEKPKREIKPRCSHTKLNTDSKHKNSFLCASITEEDRKAIHSYFWGLKTWAQKKTFVRTAAVRRLIRHRRRKD</sequence>
<comment type="caution">
    <text evidence="1">The sequence shown here is derived from an EMBL/GenBank/DDBJ whole genome shotgun (WGS) entry which is preliminary data.</text>
</comment>